<proteinExistence type="predicted"/>
<organism evidence="4 5">
    <name type="scientific">Elysia marginata</name>
    <dbReference type="NCBI Taxonomy" id="1093978"/>
    <lineage>
        <taxon>Eukaryota</taxon>
        <taxon>Metazoa</taxon>
        <taxon>Spiralia</taxon>
        <taxon>Lophotrochozoa</taxon>
        <taxon>Mollusca</taxon>
        <taxon>Gastropoda</taxon>
        <taxon>Heterobranchia</taxon>
        <taxon>Euthyneura</taxon>
        <taxon>Panpulmonata</taxon>
        <taxon>Sacoglossa</taxon>
        <taxon>Placobranchoidea</taxon>
        <taxon>Plakobranchidae</taxon>
        <taxon>Elysia</taxon>
    </lineage>
</organism>
<dbReference type="Pfam" id="PF00147">
    <property type="entry name" value="Fibrinogen_C"/>
    <property type="match status" value="1"/>
</dbReference>
<dbReference type="InterPro" id="IPR050373">
    <property type="entry name" value="Fibrinogen_C-term_domain"/>
</dbReference>
<dbReference type="InterPro" id="IPR002181">
    <property type="entry name" value="Fibrinogen_a/b/g_C_dom"/>
</dbReference>
<dbReference type="SUPFAM" id="SSF56496">
    <property type="entry name" value="Fibrinogen C-terminal domain-like"/>
    <property type="match status" value="1"/>
</dbReference>
<name>A0AAV4EPX6_9GAST</name>
<evidence type="ECO:0000313" key="5">
    <source>
        <dbReference type="Proteomes" id="UP000762676"/>
    </source>
</evidence>
<comment type="caution">
    <text evidence="4">The sequence shown here is derived from an EMBL/GenBank/DDBJ whole genome shotgun (WGS) entry which is preliminary data.</text>
</comment>
<evidence type="ECO:0000256" key="1">
    <source>
        <dbReference type="SAM" id="Coils"/>
    </source>
</evidence>
<evidence type="ECO:0000259" key="3">
    <source>
        <dbReference type="PROSITE" id="PS51406"/>
    </source>
</evidence>
<feature type="chain" id="PRO_5043853633" evidence="2">
    <location>
        <begin position="20"/>
        <end position="630"/>
    </location>
</feature>
<feature type="domain" description="Fibrinogen C-terminal" evidence="3">
    <location>
        <begin position="415"/>
        <end position="630"/>
    </location>
</feature>
<dbReference type="AlphaFoldDB" id="A0AAV4EPX6"/>
<accession>A0AAV4EPX6</accession>
<sequence length="630" mass="71456">MKVFLACVCYFFLLSDSLSLELSWNVNSPISSGNRHVCGVLICKESFSTKSTNASMKDLSQDRTIYSISIFKNIQTTLTDSGEILVEALTSAQPTVTRVSNGVKADGFLQKGRAKLQLEFVKEVDCLARYSCEVRTSDSKGNELIQINRIQQQREHKDHTGDALIKSGIFLQQMNLLHQQVAFFQTSLDRKLGDFDDKFDTLDDKIVAFAGKLDVLESKFEGLAKRFENTETRLNFIQVRTEDKLQNVQDQMQNKMETRVVDKLCEIEAKLSHVCVNNINNNNIPQRFDEIEDSLASLKREITDDIKKSISLAADTILNSTSKVISAVQGPTSEILKWEKRNGLQLKNMVLARDKIINSSEDLIYRFQSSFQILNSNFDQLKGEFQNSSSETLSAIRDVIENTNITVWNSLKPAMTHIFSPTECTKGMFPSLLGTAFPYHVIKPDGKSYVNAPFLCDSVTDEGGWIVIQRRSSGNTNFNRNWEEYREGFGNLYEDFWWGNKNIHAITRIGDYELRVDLKYRGKSSYARYSSFSLDGESNNFILRLGAYQGTAGDGLGFHNGKQFSTYDRDNDGRSQNDAAVYSAAWWYYRGYHSNLNGVWGTNGNNRAMTWNVLTGSNSVSFSEMKIRRL</sequence>
<dbReference type="GO" id="GO:0005615">
    <property type="term" value="C:extracellular space"/>
    <property type="evidence" value="ECO:0007669"/>
    <property type="project" value="TreeGrafter"/>
</dbReference>
<keyword evidence="1" id="KW-0175">Coiled coil</keyword>
<feature type="signal peptide" evidence="2">
    <location>
        <begin position="1"/>
        <end position="19"/>
    </location>
</feature>
<feature type="coiled-coil region" evidence="1">
    <location>
        <begin position="213"/>
        <end position="258"/>
    </location>
</feature>
<reference evidence="4 5" key="1">
    <citation type="journal article" date="2021" name="Elife">
        <title>Chloroplast acquisition without the gene transfer in kleptoplastic sea slugs, Plakobranchus ocellatus.</title>
        <authorList>
            <person name="Maeda T."/>
            <person name="Takahashi S."/>
            <person name="Yoshida T."/>
            <person name="Shimamura S."/>
            <person name="Takaki Y."/>
            <person name="Nagai Y."/>
            <person name="Toyoda A."/>
            <person name="Suzuki Y."/>
            <person name="Arimoto A."/>
            <person name="Ishii H."/>
            <person name="Satoh N."/>
            <person name="Nishiyama T."/>
            <person name="Hasebe M."/>
            <person name="Maruyama T."/>
            <person name="Minagawa J."/>
            <person name="Obokata J."/>
            <person name="Shigenobu S."/>
        </authorList>
    </citation>
    <scope>NUCLEOTIDE SEQUENCE [LARGE SCALE GENOMIC DNA]</scope>
</reference>
<dbReference type="CDD" id="cd00087">
    <property type="entry name" value="FReD"/>
    <property type="match status" value="1"/>
</dbReference>
<dbReference type="Proteomes" id="UP000762676">
    <property type="component" value="Unassembled WGS sequence"/>
</dbReference>
<dbReference type="InterPro" id="IPR014716">
    <property type="entry name" value="Fibrinogen_a/b/g_C_1"/>
</dbReference>
<dbReference type="PROSITE" id="PS51406">
    <property type="entry name" value="FIBRINOGEN_C_2"/>
    <property type="match status" value="1"/>
</dbReference>
<protein>
    <submittedName>
        <fullName evidence="4">Fibrinogen</fullName>
    </submittedName>
</protein>
<evidence type="ECO:0000313" key="4">
    <source>
        <dbReference type="EMBL" id="GFR62670.1"/>
    </source>
</evidence>
<dbReference type="SMART" id="SM00186">
    <property type="entry name" value="FBG"/>
    <property type="match status" value="1"/>
</dbReference>
<dbReference type="Gene3D" id="3.90.215.10">
    <property type="entry name" value="Gamma Fibrinogen, chain A, domain 1"/>
    <property type="match status" value="1"/>
</dbReference>
<gene>
    <name evidence="4" type="ORF">ElyMa_003587500</name>
</gene>
<dbReference type="PANTHER" id="PTHR19143">
    <property type="entry name" value="FIBRINOGEN/TENASCIN/ANGIOPOEITIN"/>
    <property type="match status" value="1"/>
</dbReference>
<dbReference type="InterPro" id="IPR036056">
    <property type="entry name" value="Fibrinogen-like_C"/>
</dbReference>
<dbReference type="EMBL" id="BMAT01007350">
    <property type="protein sequence ID" value="GFR62670.1"/>
    <property type="molecule type" value="Genomic_DNA"/>
</dbReference>
<evidence type="ECO:0000256" key="2">
    <source>
        <dbReference type="SAM" id="SignalP"/>
    </source>
</evidence>
<keyword evidence="5" id="KW-1185">Reference proteome</keyword>
<keyword evidence="2" id="KW-0732">Signal</keyword>